<dbReference type="KEGG" id="egr:104421873"/>
<dbReference type="InParanoid" id="A0A059AC95"/>
<reference evidence="2" key="1">
    <citation type="submission" date="2013-07" db="EMBL/GenBank/DDBJ databases">
        <title>The genome of Eucalyptus grandis.</title>
        <authorList>
            <person name="Schmutz J."/>
            <person name="Hayes R."/>
            <person name="Myburg A."/>
            <person name="Tuskan G."/>
            <person name="Grattapaglia D."/>
            <person name="Rokhsar D.S."/>
        </authorList>
    </citation>
    <scope>NUCLEOTIDE SEQUENCE</scope>
    <source>
        <tissue evidence="2">Leaf extractions</tissue>
    </source>
</reference>
<sequence length="273" mass="30337">MAEAGRDEELSSKQKSSFFGRSFTMQQPKAVVDHHPSLERAGSIRKLYSSIESFKGKVLKLRNFFDSPKPPPVPPAAAIAAAAADIFHLQAQSQLQSQLLSRLKPTRSLGSSFSSNSSIRLPGTGDRIVVYFTSLHGIRRTYEDCYAVRTIFRGFRVWVDERDVSMDLAYKKELQSVLGEKRVSLPQVFIGGTYVGGADAIRQMYETGELAKILERFPKKAPGFVCEGCGDERFVPCTNCDGSRKVFDEDEGVLERCLECNENGLMRCPECGS</sequence>
<dbReference type="Pfam" id="PF23733">
    <property type="entry name" value="GRXCR1-2_C"/>
    <property type="match status" value="1"/>
</dbReference>
<gene>
    <name evidence="2" type="ORF">EUGRSUZ_J01189</name>
</gene>
<dbReference type="PANTHER" id="PTHR45669:SF17">
    <property type="entry name" value="GLUTAREDOXIN DOMAIN-CONTAINING PROTEIN"/>
    <property type="match status" value="1"/>
</dbReference>
<evidence type="ECO:0000259" key="1">
    <source>
        <dbReference type="Pfam" id="PF00462"/>
    </source>
</evidence>
<dbReference type="InterPro" id="IPR002109">
    <property type="entry name" value="Glutaredoxin"/>
</dbReference>
<dbReference type="Gramene" id="KCW51722">
    <property type="protein sequence ID" value="KCW51722"/>
    <property type="gene ID" value="EUGRSUZ_J01189"/>
</dbReference>
<dbReference type="InterPro" id="IPR036249">
    <property type="entry name" value="Thioredoxin-like_sf"/>
</dbReference>
<dbReference type="EMBL" id="KK198762">
    <property type="protein sequence ID" value="KCW51722.1"/>
    <property type="molecule type" value="Genomic_DNA"/>
</dbReference>
<dbReference type="OrthoDB" id="423313at2759"/>
<dbReference type="OMA" id="RIWVDER"/>
<dbReference type="PROSITE" id="PS51354">
    <property type="entry name" value="GLUTAREDOXIN_2"/>
    <property type="match status" value="1"/>
</dbReference>
<evidence type="ECO:0000313" key="2">
    <source>
        <dbReference type="EMBL" id="KCW51722.1"/>
    </source>
</evidence>
<dbReference type="SUPFAM" id="SSF52833">
    <property type="entry name" value="Thioredoxin-like"/>
    <property type="match status" value="1"/>
</dbReference>
<dbReference type="eggNOG" id="KOG2824">
    <property type="taxonomic scope" value="Eukaryota"/>
</dbReference>
<dbReference type="Pfam" id="PF00462">
    <property type="entry name" value="Glutaredoxin"/>
    <property type="match status" value="1"/>
</dbReference>
<organism evidence="2">
    <name type="scientific">Eucalyptus grandis</name>
    <name type="common">Flooded gum</name>
    <dbReference type="NCBI Taxonomy" id="71139"/>
    <lineage>
        <taxon>Eukaryota</taxon>
        <taxon>Viridiplantae</taxon>
        <taxon>Streptophyta</taxon>
        <taxon>Embryophyta</taxon>
        <taxon>Tracheophyta</taxon>
        <taxon>Spermatophyta</taxon>
        <taxon>Magnoliopsida</taxon>
        <taxon>eudicotyledons</taxon>
        <taxon>Gunneridae</taxon>
        <taxon>Pentapetalae</taxon>
        <taxon>rosids</taxon>
        <taxon>malvids</taxon>
        <taxon>Myrtales</taxon>
        <taxon>Myrtaceae</taxon>
        <taxon>Myrtoideae</taxon>
        <taxon>Eucalypteae</taxon>
        <taxon>Eucalyptus</taxon>
    </lineage>
</organism>
<name>A0A059AC95_EUCGR</name>
<proteinExistence type="predicted"/>
<protein>
    <recommendedName>
        <fullName evidence="1">Glutaredoxin domain-containing protein</fullName>
    </recommendedName>
</protein>
<dbReference type="CDD" id="cd03031">
    <property type="entry name" value="GRX_GRX_like"/>
    <property type="match status" value="1"/>
</dbReference>
<accession>A0A059AC95</accession>
<dbReference type="PANTHER" id="PTHR45669">
    <property type="entry name" value="GLUTAREDOXIN DOMAIN-CONTAINING CYSTEINE-RICH PROTEIN CG12206-RELATED"/>
    <property type="match status" value="1"/>
</dbReference>
<dbReference type="Gene3D" id="3.40.30.10">
    <property type="entry name" value="Glutaredoxin"/>
    <property type="match status" value="1"/>
</dbReference>
<dbReference type="AlphaFoldDB" id="A0A059AC95"/>
<feature type="domain" description="Glutaredoxin" evidence="1">
    <location>
        <begin position="129"/>
        <end position="195"/>
    </location>
</feature>